<gene>
    <name evidence="1" type="ORF">GCM10011506_17300</name>
</gene>
<protein>
    <recommendedName>
        <fullName evidence="3">Leucine-rich repeat domain-containing protein</fullName>
    </recommendedName>
</protein>
<evidence type="ECO:0000313" key="2">
    <source>
        <dbReference type="Proteomes" id="UP000636010"/>
    </source>
</evidence>
<dbReference type="EMBL" id="BMEC01000005">
    <property type="protein sequence ID" value="GGC32364.1"/>
    <property type="molecule type" value="Genomic_DNA"/>
</dbReference>
<organism evidence="1 2">
    <name type="scientific">Marivirga lumbricoides</name>
    <dbReference type="NCBI Taxonomy" id="1046115"/>
    <lineage>
        <taxon>Bacteria</taxon>
        <taxon>Pseudomonadati</taxon>
        <taxon>Bacteroidota</taxon>
        <taxon>Cytophagia</taxon>
        <taxon>Cytophagales</taxon>
        <taxon>Marivirgaceae</taxon>
        <taxon>Marivirga</taxon>
    </lineage>
</organism>
<evidence type="ECO:0008006" key="3">
    <source>
        <dbReference type="Google" id="ProtNLM"/>
    </source>
</evidence>
<proteinExistence type="predicted"/>
<dbReference type="RefSeq" id="WP_188462382.1">
    <property type="nucleotide sequence ID" value="NZ_BAABHU010000005.1"/>
</dbReference>
<name>A0ABQ1M208_9BACT</name>
<dbReference type="Proteomes" id="UP000636010">
    <property type="component" value="Unassembled WGS sequence"/>
</dbReference>
<dbReference type="InterPro" id="IPR032675">
    <property type="entry name" value="LRR_dom_sf"/>
</dbReference>
<comment type="caution">
    <text evidence="1">The sequence shown here is derived from an EMBL/GenBank/DDBJ whole genome shotgun (WGS) entry which is preliminary data.</text>
</comment>
<evidence type="ECO:0000313" key="1">
    <source>
        <dbReference type="EMBL" id="GGC32364.1"/>
    </source>
</evidence>
<keyword evidence="2" id="KW-1185">Reference proteome</keyword>
<dbReference type="SUPFAM" id="SSF52058">
    <property type="entry name" value="L domain-like"/>
    <property type="match status" value="1"/>
</dbReference>
<dbReference type="Gene3D" id="3.80.10.10">
    <property type="entry name" value="Ribonuclease Inhibitor"/>
    <property type="match status" value="1"/>
</dbReference>
<sequence>MKHHFADLLDREDDYWTIVPNIERYAYLADEIIDDKNDAHIVTVNKHNSNWKQIFNLPKLVELTLHEPSKEQVESIKELKNLKRLRISHYRANNIEFIRKLVNIEELVLEYVSGFSDLSPLGNLTKLKSLHLENLRRVSNFEGLSGILSLRYLHLDGTLDWSQPIENLEFLKGLQNLEVFALGFVKVQQEYPAFMPILELQNLKRIKIGLGTLDTKEYAFIQVAKPNVKCGAHGKHTPWSPISDWGEDEYIPLGKGKRSFSKYHKDAKAKCIQIESDFEKFKEQAKEILKK</sequence>
<reference evidence="2" key="1">
    <citation type="journal article" date="2019" name="Int. J. Syst. Evol. Microbiol.">
        <title>The Global Catalogue of Microorganisms (GCM) 10K type strain sequencing project: providing services to taxonomists for standard genome sequencing and annotation.</title>
        <authorList>
            <consortium name="The Broad Institute Genomics Platform"/>
            <consortium name="The Broad Institute Genome Sequencing Center for Infectious Disease"/>
            <person name="Wu L."/>
            <person name="Ma J."/>
        </authorList>
    </citation>
    <scope>NUCLEOTIDE SEQUENCE [LARGE SCALE GENOMIC DNA]</scope>
    <source>
        <strain evidence="2">CGMCC 1.10832</strain>
    </source>
</reference>
<accession>A0ABQ1M208</accession>